<dbReference type="AlphaFoldDB" id="A0A4C1UIT8"/>
<proteinExistence type="predicted"/>
<accession>A0A4C1UIT8</accession>
<name>A0A4C1UIT8_EUMVA</name>
<evidence type="ECO:0000313" key="1">
    <source>
        <dbReference type="EMBL" id="GBP25794.1"/>
    </source>
</evidence>
<keyword evidence="2" id="KW-1185">Reference proteome</keyword>
<gene>
    <name evidence="1" type="ORF">EVAR_94813_1</name>
</gene>
<protein>
    <submittedName>
        <fullName evidence="1">Uncharacterized protein</fullName>
    </submittedName>
</protein>
<reference evidence="1 2" key="1">
    <citation type="journal article" date="2019" name="Commun. Biol.">
        <title>The bagworm genome reveals a unique fibroin gene that provides high tensile strength.</title>
        <authorList>
            <person name="Kono N."/>
            <person name="Nakamura H."/>
            <person name="Ohtoshi R."/>
            <person name="Tomita M."/>
            <person name="Numata K."/>
            <person name="Arakawa K."/>
        </authorList>
    </citation>
    <scope>NUCLEOTIDE SEQUENCE [LARGE SCALE GENOMIC DNA]</scope>
</reference>
<dbReference type="OrthoDB" id="411823at2759"/>
<organism evidence="1 2">
    <name type="scientific">Eumeta variegata</name>
    <name type="common">Bagworm moth</name>
    <name type="synonym">Eumeta japonica</name>
    <dbReference type="NCBI Taxonomy" id="151549"/>
    <lineage>
        <taxon>Eukaryota</taxon>
        <taxon>Metazoa</taxon>
        <taxon>Ecdysozoa</taxon>
        <taxon>Arthropoda</taxon>
        <taxon>Hexapoda</taxon>
        <taxon>Insecta</taxon>
        <taxon>Pterygota</taxon>
        <taxon>Neoptera</taxon>
        <taxon>Endopterygota</taxon>
        <taxon>Lepidoptera</taxon>
        <taxon>Glossata</taxon>
        <taxon>Ditrysia</taxon>
        <taxon>Tineoidea</taxon>
        <taxon>Psychidae</taxon>
        <taxon>Oiketicinae</taxon>
        <taxon>Eumeta</taxon>
    </lineage>
</organism>
<dbReference type="EMBL" id="BGZK01000172">
    <property type="protein sequence ID" value="GBP25794.1"/>
    <property type="molecule type" value="Genomic_DNA"/>
</dbReference>
<comment type="caution">
    <text evidence="1">The sequence shown here is derived from an EMBL/GenBank/DDBJ whole genome shotgun (WGS) entry which is preliminary data.</text>
</comment>
<sequence>MPSTLHSLPPLRADPLEAYEIGYKSIEDLDSQTLDCLAVVGSHGSRIEGKVGEALTEWRDGETDLVLNDTTRSFLHRLPGGCLNFK</sequence>
<evidence type="ECO:0000313" key="2">
    <source>
        <dbReference type="Proteomes" id="UP000299102"/>
    </source>
</evidence>
<dbReference type="Proteomes" id="UP000299102">
    <property type="component" value="Unassembled WGS sequence"/>
</dbReference>